<evidence type="ECO:0000313" key="4">
    <source>
        <dbReference type="Proteomes" id="UP000287701"/>
    </source>
</evidence>
<dbReference type="InterPro" id="IPR037026">
    <property type="entry name" value="Vgr_OB-fold_dom_sf"/>
</dbReference>
<feature type="coiled-coil region" evidence="1">
    <location>
        <begin position="717"/>
        <end position="751"/>
    </location>
</feature>
<feature type="domain" description="Gp5/Type VI secretion system Vgr protein OB-fold" evidence="2">
    <location>
        <begin position="381"/>
        <end position="456"/>
    </location>
</feature>
<organism evidence="3 4">
    <name type="scientific">Ornithobacterium rhinotracheale</name>
    <dbReference type="NCBI Taxonomy" id="28251"/>
    <lineage>
        <taxon>Bacteria</taxon>
        <taxon>Pseudomonadati</taxon>
        <taxon>Bacteroidota</taxon>
        <taxon>Flavobacteriia</taxon>
        <taxon>Flavobacteriales</taxon>
        <taxon>Weeksellaceae</taxon>
        <taxon>Ornithobacterium</taxon>
    </lineage>
</organism>
<keyword evidence="1" id="KW-0175">Coiled coil</keyword>
<sequence>MKNPLSHIKTYQDFLADVNNPVVMPTLYIGGKPFLEREHFRVEIHQYTGKHDEFTIIVSDEVVDDFYGFLMRQSRLLLGEQFLLNFHQYGKVIQSFQGIVTHVSNKKNGDSGTGDLYITASAPSILLENGKNSRSFEKMTVEQIIAEVCKNYPPEAKVKVIGGLNTKNSLDYTVQYNESDYAFLTRLANRLGEYFYYDGKQLIFGNRAQKQITLSEGDDLAEVSFDLKIQNQNFTQYVYDEAFGDVFTHNADNTFTPPKDNPILGTAIQLAKKTFTQKSSHYSSNFTMGDEDSDARYKVPLYKEKLQHMMWVKGKSRNPLLKSGSLADMYDINGKAMEIYRILEITHHLDGDTYWNEFVGIPDIFVSPYVDENAFAKCEDQPAIVKDNNDPQGLGRVRVQFIWQRPTNEYSPWIRVVQPHGGSGKGFYFIPEIDEEVMVSFENQNAERPYVIGSHYNGKSKSGYATKDNSVKVIKTRSNHTILLDDSKEKMSITIVDQAGNTIYLDTVNKSIQIEAPETISIKCKNLDIEVAENMKTSVGQNQESTIGKNLKIVAQEEISQDSGKKTIIASGDNTEISAKRDLDLYGKQNLIGYTDGKSEIGAKEQMHLFGTKSLITAKDKIEYKAPSMNKLPEKGEFKYDKEKKIINAQWMCSEFKTPVKTAQYNEKLSLLVQTRNYEEGETITIVVGELNDKDINEQGKEITLSGTVDNRGFAELREKVEVLQETEAEKQLAEQERQKEQEKLNNEIYKTYEGKDYTYNEWKIKEQELWEEYKRNKTRK</sequence>
<dbReference type="Proteomes" id="UP000287701">
    <property type="component" value="Chromosome"/>
</dbReference>
<dbReference type="RefSeq" id="WP_128500766.1">
    <property type="nucleotide sequence ID" value="NZ_CP035107.1"/>
</dbReference>
<dbReference type="SUPFAM" id="SSF69279">
    <property type="entry name" value="Phage tail proteins"/>
    <property type="match status" value="1"/>
</dbReference>
<dbReference type="Gene3D" id="4.10.220.110">
    <property type="match status" value="1"/>
</dbReference>
<accession>A0A410JQ72</accession>
<gene>
    <name evidence="3" type="ORF">EQP59_02260</name>
</gene>
<dbReference type="SUPFAM" id="SSF69255">
    <property type="entry name" value="gp5 N-terminal domain-like"/>
    <property type="match status" value="1"/>
</dbReference>
<dbReference type="AlphaFoldDB" id="A0A410JQ72"/>
<dbReference type="Gene3D" id="2.40.50.230">
    <property type="entry name" value="Gp5 N-terminal domain"/>
    <property type="match status" value="1"/>
</dbReference>
<dbReference type="EMBL" id="CP035107">
    <property type="protein sequence ID" value="QAR30264.1"/>
    <property type="molecule type" value="Genomic_DNA"/>
</dbReference>
<dbReference type="Pfam" id="PF05954">
    <property type="entry name" value="Phage_GPD"/>
    <property type="match status" value="1"/>
</dbReference>
<protein>
    <submittedName>
        <fullName evidence="3">Rhs element Vgr protein</fullName>
    </submittedName>
</protein>
<proteinExistence type="predicted"/>
<evidence type="ECO:0000313" key="3">
    <source>
        <dbReference type="EMBL" id="QAR30264.1"/>
    </source>
</evidence>
<dbReference type="InterPro" id="IPR006531">
    <property type="entry name" value="Gp5/Vgr_OB"/>
</dbReference>
<dbReference type="Gene3D" id="2.30.110.50">
    <property type="match status" value="1"/>
</dbReference>
<evidence type="ECO:0000259" key="2">
    <source>
        <dbReference type="Pfam" id="PF04717"/>
    </source>
</evidence>
<dbReference type="Pfam" id="PF04717">
    <property type="entry name" value="Phage_base_V"/>
    <property type="match status" value="1"/>
</dbReference>
<dbReference type="Gene3D" id="3.55.50.10">
    <property type="entry name" value="Baseplate protein-like domains"/>
    <property type="match status" value="1"/>
</dbReference>
<dbReference type="OrthoDB" id="7033094at2"/>
<reference evidence="3 4" key="1">
    <citation type="submission" date="2019-01" db="EMBL/GenBank/DDBJ databases">
        <title>Whole Genome of Ornithobacterium rhinotracheale FARPER-174b.</title>
        <authorList>
            <person name="Tataje-Lavanda L.A."/>
            <person name="Montalvan A."/>
            <person name="Montesinos R."/>
            <person name="Zimic M."/>
            <person name="Fernandez-Sanchez M."/>
            <person name="Fernandez-Diaz M."/>
        </authorList>
    </citation>
    <scope>NUCLEOTIDE SEQUENCE [LARGE SCALE GENOMIC DNA]</scope>
    <source>
        <strain evidence="3 4">FARPER-174b</strain>
    </source>
</reference>
<name>A0A410JQ72_ORNRH</name>
<evidence type="ECO:0000256" key="1">
    <source>
        <dbReference type="SAM" id="Coils"/>
    </source>
</evidence>
<dbReference type="SUPFAM" id="SSF69349">
    <property type="entry name" value="Phage fibre proteins"/>
    <property type="match status" value="1"/>
</dbReference>